<name>A0AAD4S2L2_9MAGN</name>
<dbReference type="Proteomes" id="UP001202328">
    <property type="component" value="Unassembled WGS sequence"/>
</dbReference>
<feature type="region of interest" description="Disordered" evidence="1">
    <location>
        <begin position="44"/>
        <end position="67"/>
    </location>
</feature>
<evidence type="ECO:0000313" key="2">
    <source>
        <dbReference type="EMBL" id="KAI3854461.1"/>
    </source>
</evidence>
<feature type="compositionally biased region" description="Basic and acidic residues" evidence="1">
    <location>
        <begin position="1"/>
        <end position="11"/>
    </location>
</feature>
<reference evidence="2" key="1">
    <citation type="submission" date="2022-04" db="EMBL/GenBank/DDBJ databases">
        <title>A functionally conserved STORR gene fusion in Papaver species that diverged 16.8 million years ago.</title>
        <authorList>
            <person name="Catania T."/>
        </authorList>
    </citation>
    <scope>NUCLEOTIDE SEQUENCE</scope>
    <source>
        <strain evidence="2">S-188037</strain>
    </source>
</reference>
<protein>
    <submittedName>
        <fullName evidence="2">Uncharacterized protein</fullName>
    </submittedName>
</protein>
<feature type="region of interest" description="Disordered" evidence="1">
    <location>
        <begin position="1"/>
        <end position="30"/>
    </location>
</feature>
<comment type="caution">
    <text evidence="2">The sequence shown here is derived from an EMBL/GenBank/DDBJ whole genome shotgun (WGS) entry which is preliminary data.</text>
</comment>
<gene>
    <name evidence="2" type="ORF">MKW98_025347</name>
</gene>
<sequence length="125" mass="14174">MCKRGLSDQPRRKGTARHQVKNQEIVSHTRNSLGYNSGQIICLDDEKDAQEHDDTGEKTSSVPRPLRPTLGVIPFGCLDSNNDEVVTRSKVRVTLRLFQAMFRIQEDVTRRGIRIQGAWNSVPED</sequence>
<accession>A0AAD4S2L2</accession>
<evidence type="ECO:0000313" key="3">
    <source>
        <dbReference type="Proteomes" id="UP001202328"/>
    </source>
</evidence>
<dbReference type="AlphaFoldDB" id="A0AAD4S2L2"/>
<proteinExistence type="predicted"/>
<keyword evidence="3" id="KW-1185">Reference proteome</keyword>
<dbReference type="EMBL" id="JAJJMB010015396">
    <property type="protein sequence ID" value="KAI3854461.1"/>
    <property type="molecule type" value="Genomic_DNA"/>
</dbReference>
<evidence type="ECO:0000256" key="1">
    <source>
        <dbReference type="SAM" id="MobiDB-lite"/>
    </source>
</evidence>
<organism evidence="2 3">
    <name type="scientific">Papaver atlanticum</name>
    <dbReference type="NCBI Taxonomy" id="357466"/>
    <lineage>
        <taxon>Eukaryota</taxon>
        <taxon>Viridiplantae</taxon>
        <taxon>Streptophyta</taxon>
        <taxon>Embryophyta</taxon>
        <taxon>Tracheophyta</taxon>
        <taxon>Spermatophyta</taxon>
        <taxon>Magnoliopsida</taxon>
        <taxon>Ranunculales</taxon>
        <taxon>Papaveraceae</taxon>
        <taxon>Papaveroideae</taxon>
        <taxon>Papaver</taxon>
    </lineage>
</organism>